<sequence length="134" mass="14101">MRGGGLHRGGEKGAAPDVTIPDDCAPPGELLIEDVKAGNGAKTTAGDTAEVHYHLVGFSDGGKLDSSWDRQETFPVENVGNARVIDGWNEGLIGMKEGARRLLVVPPELGYGANPGHQLAEETLVFVIDLVKVS</sequence>
<dbReference type="GO" id="GO:0003755">
    <property type="term" value="F:peptidyl-prolyl cis-trans isomerase activity"/>
    <property type="evidence" value="ECO:0007669"/>
    <property type="project" value="UniProtKB-UniRule"/>
</dbReference>
<evidence type="ECO:0000256" key="7">
    <source>
        <dbReference type="SAM" id="MobiDB-lite"/>
    </source>
</evidence>
<dbReference type="PANTHER" id="PTHR43811">
    <property type="entry name" value="FKBP-TYPE PEPTIDYL-PROLYL CIS-TRANS ISOMERASE FKPA"/>
    <property type="match status" value="1"/>
</dbReference>
<dbReference type="Proteomes" id="UP000054357">
    <property type="component" value="Unassembled WGS sequence"/>
</dbReference>
<keyword evidence="10" id="KW-1185">Reference proteome</keyword>
<organism evidence="9 10">
    <name type="scientific">Haloechinothrix halophila YIM 93223</name>
    <dbReference type="NCBI Taxonomy" id="592678"/>
    <lineage>
        <taxon>Bacteria</taxon>
        <taxon>Bacillati</taxon>
        <taxon>Actinomycetota</taxon>
        <taxon>Actinomycetes</taxon>
        <taxon>Pseudonocardiales</taxon>
        <taxon>Pseudonocardiaceae</taxon>
        <taxon>Haloechinothrix</taxon>
    </lineage>
</organism>
<dbReference type="PROSITE" id="PS50059">
    <property type="entry name" value="FKBP_PPIASE"/>
    <property type="match status" value="1"/>
</dbReference>
<dbReference type="RefSeq" id="WP_157361709.1">
    <property type="nucleotide sequence ID" value="NZ_KI632509.1"/>
</dbReference>
<evidence type="ECO:0000313" key="9">
    <source>
        <dbReference type="EMBL" id="ETA66579.1"/>
    </source>
</evidence>
<dbReference type="Gene3D" id="3.10.50.40">
    <property type="match status" value="1"/>
</dbReference>
<evidence type="ECO:0000313" key="10">
    <source>
        <dbReference type="Proteomes" id="UP000054357"/>
    </source>
</evidence>
<evidence type="ECO:0000256" key="1">
    <source>
        <dbReference type="ARBA" id="ARBA00000971"/>
    </source>
</evidence>
<reference evidence="9 10" key="1">
    <citation type="submission" date="2013-08" db="EMBL/GenBank/DDBJ databases">
        <authorList>
            <consortium name="DOE Joint Genome Institute"/>
            <person name="Klenk H.-P."/>
            <person name="Huntemann M."/>
            <person name="Han J."/>
            <person name="Chen A."/>
            <person name="Kyrpides N."/>
            <person name="Mavromatis K."/>
            <person name="Markowitz V."/>
            <person name="Palaniappan K."/>
            <person name="Ivanova N."/>
            <person name="Schaumberg A."/>
            <person name="Pati A."/>
            <person name="Liolios K."/>
            <person name="Nordberg H.P."/>
            <person name="Cantor M.N."/>
            <person name="Hua S.X."/>
            <person name="Woyke T."/>
        </authorList>
    </citation>
    <scope>NUCLEOTIDE SEQUENCE [LARGE SCALE GENOMIC DNA]</scope>
    <source>
        <strain evidence="9 10">YIM 93223</strain>
    </source>
</reference>
<keyword evidence="4 5" id="KW-0413">Isomerase</keyword>
<dbReference type="AlphaFoldDB" id="W9DM96"/>
<dbReference type="SUPFAM" id="SSF54534">
    <property type="entry name" value="FKBP-like"/>
    <property type="match status" value="1"/>
</dbReference>
<comment type="caution">
    <text evidence="9">The sequence shown here is derived from an EMBL/GenBank/DDBJ whole genome shotgun (WGS) entry which is preliminary data.</text>
</comment>
<evidence type="ECO:0000256" key="4">
    <source>
        <dbReference type="ARBA" id="ARBA00023235"/>
    </source>
</evidence>
<evidence type="ECO:0000256" key="6">
    <source>
        <dbReference type="RuleBase" id="RU003915"/>
    </source>
</evidence>
<evidence type="ECO:0000256" key="3">
    <source>
        <dbReference type="ARBA" id="ARBA00023110"/>
    </source>
</evidence>
<feature type="domain" description="PPIase FKBP-type" evidence="8">
    <location>
        <begin position="46"/>
        <end position="134"/>
    </location>
</feature>
<dbReference type="InterPro" id="IPR046357">
    <property type="entry name" value="PPIase_dom_sf"/>
</dbReference>
<dbReference type="OrthoDB" id="25996at2"/>
<evidence type="ECO:0000256" key="5">
    <source>
        <dbReference type="PROSITE-ProRule" id="PRU00277"/>
    </source>
</evidence>
<proteinExistence type="inferred from homology"/>
<dbReference type="EMBL" id="AZAK01000001">
    <property type="protein sequence ID" value="ETA66579.1"/>
    <property type="molecule type" value="Genomic_DNA"/>
</dbReference>
<dbReference type="InterPro" id="IPR001179">
    <property type="entry name" value="PPIase_FKBP_dom"/>
</dbReference>
<accession>W9DM96</accession>
<dbReference type="PANTHER" id="PTHR43811:SF19">
    <property type="entry name" value="39 KDA FK506-BINDING NUCLEAR PROTEIN"/>
    <property type="match status" value="1"/>
</dbReference>
<comment type="catalytic activity">
    <reaction evidence="1 5 6">
        <text>[protein]-peptidylproline (omega=180) = [protein]-peptidylproline (omega=0)</text>
        <dbReference type="Rhea" id="RHEA:16237"/>
        <dbReference type="Rhea" id="RHEA-COMP:10747"/>
        <dbReference type="Rhea" id="RHEA-COMP:10748"/>
        <dbReference type="ChEBI" id="CHEBI:83833"/>
        <dbReference type="ChEBI" id="CHEBI:83834"/>
        <dbReference type="EC" id="5.2.1.8"/>
    </reaction>
</comment>
<name>W9DM96_9PSEU</name>
<protein>
    <recommendedName>
        <fullName evidence="6">Peptidyl-prolyl cis-trans isomerase</fullName>
        <ecNumber evidence="6">5.2.1.8</ecNumber>
    </recommendedName>
</protein>
<dbReference type="PATRIC" id="fig|592678.3.peg.344"/>
<dbReference type="HOGENOM" id="CLU_013615_12_0_11"/>
<dbReference type="EC" id="5.2.1.8" evidence="6"/>
<evidence type="ECO:0000259" key="8">
    <source>
        <dbReference type="PROSITE" id="PS50059"/>
    </source>
</evidence>
<feature type="region of interest" description="Disordered" evidence="7">
    <location>
        <begin position="1"/>
        <end position="22"/>
    </location>
</feature>
<comment type="similarity">
    <text evidence="2 6">Belongs to the FKBP-type PPIase family.</text>
</comment>
<dbReference type="Pfam" id="PF00254">
    <property type="entry name" value="FKBP_C"/>
    <property type="match status" value="1"/>
</dbReference>
<gene>
    <name evidence="9" type="ORF">AmyhaDRAFT_0340</name>
</gene>
<keyword evidence="3 5" id="KW-0697">Rotamase</keyword>
<evidence type="ECO:0000256" key="2">
    <source>
        <dbReference type="ARBA" id="ARBA00006577"/>
    </source>
</evidence>